<reference evidence="3" key="1">
    <citation type="submission" date="2023-06" db="EMBL/GenBank/DDBJ databases">
        <title>Survivors Of The Sea: Transcriptome response of Skeletonema marinoi to long-term dormancy.</title>
        <authorList>
            <person name="Pinder M.I.M."/>
            <person name="Kourtchenko O."/>
            <person name="Robertson E.K."/>
            <person name="Larsson T."/>
            <person name="Maumus F."/>
            <person name="Osuna-Cruz C.M."/>
            <person name="Vancaester E."/>
            <person name="Stenow R."/>
            <person name="Vandepoele K."/>
            <person name="Ploug H."/>
            <person name="Bruchert V."/>
            <person name="Godhe A."/>
            <person name="Topel M."/>
        </authorList>
    </citation>
    <scope>NUCLEOTIDE SEQUENCE</scope>
    <source>
        <strain evidence="3">R05AC</strain>
    </source>
</reference>
<dbReference type="CDD" id="cd00136">
    <property type="entry name" value="PDZ_canonical"/>
    <property type="match status" value="1"/>
</dbReference>
<comment type="caution">
    <text evidence="3">The sequence shown here is derived from an EMBL/GenBank/DDBJ whole genome shotgun (WGS) entry which is preliminary data.</text>
</comment>
<gene>
    <name evidence="3" type="ORF">QTG54_010717</name>
</gene>
<feature type="compositionally biased region" description="Polar residues" evidence="1">
    <location>
        <begin position="85"/>
        <end position="112"/>
    </location>
</feature>
<evidence type="ECO:0000313" key="4">
    <source>
        <dbReference type="Proteomes" id="UP001224775"/>
    </source>
</evidence>
<dbReference type="InterPro" id="IPR001478">
    <property type="entry name" value="PDZ"/>
</dbReference>
<feature type="compositionally biased region" description="Low complexity" evidence="1">
    <location>
        <begin position="13"/>
        <end position="31"/>
    </location>
</feature>
<dbReference type="InterPro" id="IPR036034">
    <property type="entry name" value="PDZ_sf"/>
</dbReference>
<name>A0AAD9D959_9STRA</name>
<accession>A0AAD9D959</accession>
<dbReference type="EMBL" id="JATAAI010000020">
    <property type="protein sequence ID" value="KAK1738687.1"/>
    <property type="molecule type" value="Genomic_DNA"/>
</dbReference>
<evidence type="ECO:0000313" key="3">
    <source>
        <dbReference type="EMBL" id="KAK1738687.1"/>
    </source>
</evidence>
<feature type="compositionally biased region" description="Polar residues" evidence="1">
    <location>
        <begin position="198"/>
        <end position="216"/>
    </location>
</feature>
<feature type="domain" description="PDZ" evidence="2">
    <location>
        <begin position="384"/>
        <end position="444"/>
    </location>
</feature>
<feature type="compositionally biased region" description="Polar residues" evidence="1">
    <location>
        <begin position="360"/>
        <end position="369"/>
    </location>
</feature>
<feature type="compositionally biased region" description="Low complexity" evidence="1">
    <location>
        <begin position="323"/>
        <end position="356"/>
    </location>
</feature>
<proteinExistence type="predicted"/>
<dbReference type="Proteomes" id="UP001224775">
    <property type="component" value="Unassembled WGS sequence"/>
</dbReference>
<feature type="compositionally biased region" description="Polar residues" evidence="1">
    <location>
        <begin position="125"/>
        <end position="151"/>
    </location>
</feature>
<feature type="region of interest" description="Disordered" evidence="1">
    <location>
        <begin position="1"/>
        <end position="221"/>
    </location>
</feature>
<protein>
    <recommendedName>
        <fullName evidence="2">PDZ domain-containing protein</fullName>
    </recommendedName>
</protein>
<organism evidence="3 4">
    <name type="scientific">Skeletonema marinoi</name>
    <dbReference type="NCBI Taxonomy" id="267567"/>
    <lineage>
        <taxon>Eukaryota</taxon>
        <taxon>Sar</taxon>
        <taxon>Stramenopiles</taxon>
        <taxon>Ochrophyta</taxon>
        <taxon>Bacillariophyta</taxon>
        <taxon>Coscinodiscophyceae</taxon>
        <taxon>Thalassiosirophycidae</taxon>
        <taxon>Thalassiosirales</taxon>
        <taxon>Skeletonemataceae</taxon>
        <taxon>Skeletonema</taxon>
        <taxon>Skeletonema marinoi-dohrnii complex</taxon>
    </lineage>
</organism>
<dbReference type="PROSITE" id="PS50106">
    <property type="entry name" value="PDZ"/>
    <property type="match status" value="1"/>
</dbReference>
<feature type="compositionally biased region" description="Basic and acidic residues" evidence="1">
    <location>
        <begin position="35"/>
        <end position="53"/>
    </location>
</feature>
<feature type="region of interest" description="Disordered" evidence="1">
    <location>
        <begin position="273"/>
        <end position="380"/>
    </location>
</feature>
<evidence type="ECO:0000259" key="2">
    <source>
        <dbReference type="PROSITE" id="PS50106"/>
    </source>
</evidence>
<dbReference type="SUPFAM" id="SSF50156">
    <property type="entry name" value="PDZ domain-like"/>
    <property type="match status" value="1"/>
</dbReference>
<evidence type="ECO:0000256" key="1">
    <source>
        <dbReference type="SAM" id="MobiDB-lite"/>
    </source>
</evidence>
<feature type="compositionally biased region" description="Acidic residues" evidence="1">
    <location>
        <begin position="709"/>
        <end position="729"/>
    </location>
</feature>
<keyword evidence="4" id="KW-1185">Reference proteome</keyword>
<feature type="compositionally biased region" description="Basic residues" evidence="1">
    <location>
        <begin position="155"/>
        <end position="166"/>
    </location>
</feature>
<feature type="region of interest" description="Disordered" evidence="1">
    <location>
        <begin position="699"/>
        <end position="731"/>
    </location>
</feature>
<sequence>MLTATISSPLPPQQQLSPDDTAYPAAAYSESSSDDNLKQNDHVENDHINHTDEEEKDEITTKALQINNNEGALHDVDNINEDQPARQSSPINGEASSTTTTSDKNSPSSMTQDTHKQRTRRANVATIQDDASTAFSPYQPTPSLEAMNSNVPMRYPKKKKSKKRRGKLNENENNNNTKQAKSGQKATAVADINEVDTIATSSTKPQHLSDTLTSISNDDRDGMLQNVNDPILQHYLPKLTFLNDNFYTKVKPYGIGRRNLPQNQIELILRRRAVKKKKDDNHKGDTAAAAAATGHKRPPLSTTPTTRRKVFPSTQQHYDDDSTISSATAASTWTAGSKTQHSRDTTSSPPNTTTNRDSSEYPTHQYSSSEPPPIAPLPQEEIVGDTSLGLKLTILQGKVIIQAIDSLNDGRASPAQLCGLISPGDILIAVNGKSLINGTIHNPAPMDRIISVLQPLSQPMDETSGEYSREVRLRLVLGEGMDLLREQKQREDKKREDMERRKALGFDLQNSGGGDAAGDIFGIASFMAVDQHSGMPLFGHLDHPQHHVSKTASTPKRQTTAVTDNRVDSIERNEQKVIRSLPTPQTLQEQIARQVALDRQWIRNRNTSEFFSLNNDASVMLRPPTPPPTIDQIDTFLDPIEARKQMLARGEKVMNNAKSLLTLAEFQDRRVESFYADEDPMEVASRVCGTASIRTGASKRRWHRGDSAVAEEDESTSSDAEDASEESAEECDHRRLIDLAANDDSWKVNVLKRLELYAQDTEKESNGETTTPTPLEKKDVPTSFDAFLFGGDVTTLMRKKKQSLALPPGEMTAMLFDLVDHLSTDFLPGQIFLDNESGAASKSVSFSKNLNGSGDDTNMATEFLLNDALRIWLNTFRPLPWTQRQALWRKQSGGPADASMAASTLDDNMSLSMASGSIGTTKTTAIEREKRNLREVIEEMELDAETRIETCRLVTFYFTRKCALRKGEEHLATLIDTHGSYLDLHQCLVAAGKVHSKLLIEKLLQVAKNDSRHRESMKHLKNADENKLIFYEPQMLSALLEMLSSLSTSSGGFNPTTLLVSAYPDLQPWCVKEMSSVENANSFYFKYMSSLLHHEEGNDAARRDRELVKEWCLMLSSQENTENADEDWKRECFLHIASRDDESSILYHRDLPFLMDTSTKMSEFGLALDIANEIVQSIRYRHNKQVLEEVLKHLQTISDVAVKGNDGELNATLLSQIITFFNVIAPCLEKHQYEIDIIAELTKLLEQCRTEKTKNTSYASTNVGACITCISENAPPSKSLRVFSQWEHSSIESASLVSAIQTSLIRGAREGLRSELSGSLLRIKRAREEGLRPMMMENEMTNWDPVGSIVTDGSGEEEEEDEEAGGGGFIWKRVLDGTLQIAK</sequence>